<dbReference type="InterPro" id="IPR016187">
    <property type="entry name" value="CTDL_fold"/>
</dbReference>
<dbReference type="PROSITE" id="PS50041">
    <property type="entry name" value="C_TYPE_LECTIN_2"/>
    <property type="match status" value="1"/>
</dbReference>
<accession>A0A2V3ZSU8</accession>
<dbReference type="Proteomes" id="UP000248079">
    <property type="component" value="Unassembled WGS sequence"/>
</dbReference>
<dbReference type="CDD" id="cd03603">
    <property type="entry name" value="CLECT_VCBS"/>
    <property type="match status" value="1"/>
</dbReference>
<keyword evidence="1" id="KW-0732">Signal</keyword>
<evidence type="ECO:0000313" key="4">
    <source>
        <dbReference type="Proteomes" id="UP000248079"/>
    </source>
</evidence>
<dbReference type="OrthoDB" id="1108781at2"/>
<dbReference type="InterPro" id="IPR034007">
    <property type="entry name" value="CTLD_bac"/>
</dbReference>
<dbReference type="RefSeq" id="WP_110363215.1">
    <property type="nucleotide sequence ID" value="NZ_QFLI01000012.1"/>
</dbReference>
<dbReference type="InterPro" id="IPR001304">
    <property type="entry name" value="C-type_lectin-like"/>
</dbReference>
<dbReference type="InterPro" id="IPR016186">
    <property type="entry name" value="C-type_lectin-like/link_sf"/>
</dbReference>
<proteinExistence type="predicted"/>
<evidence type="ECO:0000256" key="1">
    <source>
        <dbReference type="SAM" id="SignalP"/>
    </source>
</evidence>
<organism evidence="3 4">
    <name type="scientific">Marinifilum breve</name>
    <dbReference type="NCBI Taxonomy" id="2184082"/>
    <lineage>
        <taxon>Bacteria</taxon>
        <taxon>Pseudomonadati</taxon>
        <taxon>Bacteroidota</taxon>
        <taxon>Bacteroidia</taxon>
        <taxon>Marinilabiliales</taxon>
        <taxon>Marinifilaceae</taxon>
    </lineage>
</organism>
<comment type="caution">
    <text evidence="3">The sequence shown here is derived from an EMBL/GenBank/DDBJ whole genome shotgun (WGS) entry which is preliminary data.</text>
</comment>
<sequence length="653" mass="70587">MRFSTLLRLKSFIGLAYLLFNANLIFAQETVRDEFGLRRYDNNDGTQNWSTNWIESNDSNGATGGRIQVNGSRLRFEDISRNSQWVKRTFNLNSVGATSASLRFNWETVRLDQSGGSGEELNVQVSSALNGPFVTIGSFKGTQNGVFNLDISAYISSNTTVRFINTNTLSWGDWEPNEYVFIDNLEISYSTDATLSPCANGSDNIWTENFEGINQGWSVSNNGQGTIGVRNYPQNGSGGSGLVATDVDNVAIWTSNTINISDYKDVKVNMDIGSWFDSGGNSLETNDYIEVLYSLDGAGFVRFQSNPYFTDDVIPVKSCAGVFNGSSLVLRVRMRNTYTDEHHYIDNIVVSGTSTSSAPPVITASGDQSFCTGDPQISVVESISITDPDVTDTTLEEMSIQISGGYVSGEDVLSLSGSQANISSSWDVSSGKITLTGPATFAEFEAAISAVMYSNSNASPSLGERTFTITLQQANFLAQTGHFYEFVPDVGIRWDDARDAAALRSYYGLQGYLATLTSQEESDLAGSQINGAGWIGASDAAVEGEWRWVTGPESGTVFWNGTAGGSSPNWAFWNTGEPNQAGNEDYAHITDPTVGIDGSWNDLSITGADSGVYQPKGYIVEYGGMAGDPTLQISASTKITVNTIPVPFGIYHE</sequence>
<dbReference type="Gene3D" id="3.10.100.10">
    <property type="entry name" value="Mannose-Binding Protein A, subunit A"/>
    <property type="match status" value="1"/>
</dbReference>
<feature type="signal peptide" evidence="1">
    <location>
        <begin position="1"/>
        <end position="27"/>
    </location>
</feature>
<name>A0A2V3ZSU8_9BACT</name>
<gene>
    <name evidence="3" type="ORF">DF185_20615</name>
</gene>
<evidence type="ECO:0000313" key="3">
    <source>
        <dbReference type="EMBL" id="PXX96185.1"/>
    </source>
</evidence>
<reference evidence="3 4" key="1">
    <citation type="submission" date="2018-05" db="EMBL/GenBank/DDBJ databases">
        <title>Marinifilum breve JC075T sp. nov., a marine bacterium isolated from Yongle Blue Hole in the South China Sea.</title>
        <authorList>
            <person name="Fu T."/>
        </authorList>
    </citation>
    <scope>NUCLEOTIDE SEQUENCE [LARGE SCALE GENOMIC DNA]</scope>
    <source>
        <strain evidence="3 4">JC075</strain>
    </source>
</reference>
<evidence type="ECO:0000259" key="2">
    <source>
        <dbReference type="PROSITE" id="PS50041"/>
    </source>
</evidence>
<protein>
    <recommendedName>
        <fullName evidence="2">C-type lectin domain-containing protein</fullName>
    </recommendedName>
</protein>
<dbReference type="AlphaFoldDB" id="A0A2V3ZSU8"/>
<dbReference type="SUPFAM" id="SSF56436">
    <property type="entry name" value="C-type lectin-like"/>
    <property type="match status" value="1"/>
</dbReference>
<keyword evidence="4" id="KW-1185">Reference proteome</keyword>
<feature type="domain" description="C-type lectin" evidence="2">
    <location>
        <begin position="479"/>
        <end position="602"/>
    </location>
</feature>
<dbReference type="EMBL" id="QFLI01000012">
    <property type="protein sequence ID" value="PXX96185.1"/>
    <property type="molecule type" value="Genomic_DNA"/>
</dbReference>
<feature type="chain" id="PRO_5015836577" description="C-type lectin domain-containing protein" evidence="1">
    <location>
        <begin position="28"/>
        <end position="653"/>
    </location>
</feature>